<dbReference type="Gene3D" id="3.20.20.10">
    <property type="entry name" value="Alanine racemase"/>
    <property type="match status" value="1"/>
</dbReference>
<evidence type="ECO:0000256" key="3">
    <source>
        <dbReference type="ARBA" id="ARBA00022898"/>
    </source>
</evidence>
<protein>
    <recommendedName>
        <fullName evidence="5">Orn/DAP/Arg decarboxylase 2 N-terminal domain-containing protein</fullName>
    </recommendedName>
</protein>
<dbReference type="EMBL" id="UINC01027383">
    <property type="protein sequence ID" value="SVB06529.1"/>
    <property type="molecule type" value="Genomic_DNA"/>
</dbReference>
<keyword evidence="4" id="KW-0456">Lyase</keyword>
<evidence type="ECO:0000256" key="1">
    <source>
        <dbReference type="ARBA" id="ARBA00001933"/>
    </source>
</evidence>
<dbReference type="Gene3D" id="2.40.37.10">
    <property type="entry name" value="Lyase, Ornithine Decarboxylase, Chain A, domain 1"/>
    <property type="match status" value="1"/>
</dbReference>
<dbReference type="AlphaFoldDB" id="A0A382AYI8"/>
<dbReference type="PANTHER" id="PTHR43727:SF2">
    <property type="entry name" value="GROUP IV DECARBOXYLASE"/>
    <property type="match status" value="1"/>
</dbReference>
<evidence type="ECO:0000256" key="4">
    <source>
        <dbReference type="ARBA" id="ARBA00023239"/>
    </source>
</evidence>
<gene>
    <name evidence="6" type="ORF">METZ01_LOCUS159383</name>
</gene>
<feature type="domain" description="Orn/DAP/Arg decarboxylase 2 N-terminal" evidence="5">
    <location>
        <begin position="1"/>
        <end position="211"/>
    </location>
</feature>
<dbReference type="GO" id="GO:0008836">
    <property type="term" value="F:diaminopimelate decarboxylase activity"/>
    <property type="evidence" value="ECO:0007669"/>
    <property type="project" value="InterPro"/>
</dbReference>
<dbReference type="PRINTS" id="PR01181">
    <property type="entry name" value="DAPDCRBXLASE"/>
</dbReference>
<dbReference type="SUPFAM" id="SSF50621">
    <property type="entry name" value="Alanine racemase C-terminal domain-like"/>
    <property type="match status" value="1"/>
</dbReference>
<dbReference type="PANTHER" id="PTHR43727">
    <property type="entry name" value="DIAMINOPIMELATE DECARBOXYLASE"/>
    <property type="match status" value="1"/>
</dbReference>
<dbReference type="InterPro" id="IPR000183">
    <property type="entry name" value="Orn/DAP/Arg_de-COase"/>
</dbReference>
<dbReference type="CDD" id="cd06828">
    <property type="entry name" value="PLPDE_III_DapDC"/>
    <property type="match status" value="1"/>
</dbReference>
<dbReference type="SUPFAM" id="SSF51419">
    <property type="entry name" value="PLP-binding barrel"/>
    <property type="match status" value="1"/>
</dbReference>
<evidence type="ECO:0000313" key="6">
    <source>
        <dbReference type="EMBL" id="SVB06529.1"/>
    </source>
</evidence>
<dbReference type="GO" id="GO:0009089">
    <property type="term" value="P:lysine biosynthetic process via diaminopimelate"/>
    <property type="evidence" value="ECO:0007669"/>
    <property type="project" value="InterPro"/>
</dbReference>
<dbReference type="InterPro" id="IPR002986">
    <property type="entry name" value="DAP_deCOOHase_LysA"/>
</dbReference>
<dbReference type="FunFam" id="3.20.20.10:FF:000003">
    <property type="entry name" value="Diaminopimelate decarboxylase"/>
    <property type="match status" value="1"/>
</dbReference>
<dbReference type="InterPro" id="IPR022644">
    <property type="entry name" value="De-COase2_N"/>
</dbReference>
<name>A0A382AYI8_9ZZZZ</name>
<dbReference type="InterPro" id="IPR029066">
    <property type="entry name" value="PLP-binding_barrel"/>
</dbReference>
<comment type="cofactor">
    <cofactor evidence="1">
        <name>pyridoxal 5'-phosphate</name>
        <dbReference type="ChEBI" id="CHEBI:597326"/>
    </cofactor>
</comment>
<evidence type="ECO:0000256" key="2">
    <source>
        <dbReference type="ARBA" id="ARBA00022793"/>
    </source>
</evidence>
<organism evidence="6">
    <name type="scientific">marine metagenome</name>
    <dbReference type="NCBI Taxonomy" id="408172"/>
    <lineage>
        <taxon>unclassified sequences</taxon>
        <taxon>metagenomes</taxon>
        <taxon>ecological metagenomes</taxon>
    </lineage>
</organism>
<reference evidence="6" key="1">
    <citation type="submission" date="2018-05" db="EMBL/GenBank/DDBJ databases">
        <authorList>
            <person name="Lanie J.A."/>
            <person name="Ng W.-L."/>
            <person name="Kazmierczak K.M."/>
            <person name="Andrzejewski T.M."/>
            <person name="Davidsen T.M."/>
            <person name="Wayne K.J."/>
            <person name="Tettelin H."/>
            <person name="Glass J.I."/>
            <person name="Rusch D."/>
            <person name="Podicherti R."/>
            <person name="Tsui H.-C.T."/>
            <person name="Winkler M.E."/>
        </authorList>
    </citation>
    <scope>NUCLEOTIDE SEQUENCE</scope>
</reference>
<accession>A0A382AYI8</accession>
<keyword evidence="2" id="KW-0210">Decarboxylase</keyword>
<proteinExistence type="predicted"/>
<sequence length="343" mass="38325">MLKELKKIGSGADVVSIGELLKAIKAGINPKKIVFSGIGKTEEEIREAIKKKVLLINAESESEVNLINKISKKLSKITSIGIRLNPNVVGKTHKKISTGGENEKFGLVYNDCINLCQKIRKMKNLRLKGISVHIGSQITNIKPFKEVLSVVNKIINKTKVDFQFVDLGGGMGISYSSKEKQLNLKQYAQLVKKFIKGRNVKIIFEPGRFIIGNTGILITKIIYIKKSNNKNFIILDAGMNDLMRPALYNAQHQIIPLRRTNKRFRGNIEFVGPICENSDKFLSQKGFSQIKEGDYVGITHVGAYGMSLSSNYNTRPNIAEIMVAGSKHKLIRKRQSLENLVNN</sequence>
<dbReference type="Pfam" id="PF02784">
    <property type="entry name" value="Orn_Arg_deC_N"/>
    <property type="match status" value="1"/>
</dbReference>
<dbReference type="InterPro" id="IPR009006">
    <property type="entry name" value="Ala_racemase/Decarboxylase_C"/>
</dbReference>
<keyword evidence="3" id="KW-0663">Pyridoxal phosphate</keyword>
<dbReference type="NCBIfam" id="TIGR01048">
    <property type="entry name" value="lysA"/>
    <property type="match status" value="1"/>
</dbReference>
<dbReference type="PRINTS" id="PR01179">
    <property type="entry name" value="ODADCRBXLASE"/>
</dbReference>
<evidence type="ECO:0000259" key="5">
    <source>
        <dbReference type="Pfam" id="PF02784"/>
    </source>
</evidence>